<dbReference type="Pfam" id="PF00135">
    <property type="entry name" value="COesterase"/>
    <property type="match status" value="2"/>
</dbReference>
<evidence type="ECO:0000313" key="6">
    <source>
        <dbReference type="Proteomes" id="UP000010310"/>
    </source>
</evidence>
<keyword evidence="6" id="KW-1185">Reference proteome</keyword>
<dbReference type="GO" id="GO:0016787">
    <property type="term" value="F:hydrolase activity"/>
    <property type="evidence" value="ECO:0007669"/>
    <property type="project" value="UniProtKB-KW"/>
</dbReference>
<dbReference type="InterPro" id="IPR029058">
    <property type="entry name" value="AB_hydrolase_fold"/>
</dbReference>
<comment type="caution">
    <text evidence="5">The sequence shown here is derived from an EMBL/GenBank/DDBJ whole genome shotgun (WGS) entry which is preliminary data.</text>
</comment>
<evidence type="ECO:0000313" key="5">
    <source>
        <dbReference type="EMBL" id="EKO36060.1"/>
    </source>
</evidence>
<dbReference type="PROSITE" id="PS51257">
    <property type="entry name" value="PROKAR_LIPOPROTEIN"/>
    <property type="match status" value="1"/>
</dbReference>
<feature type="signal peptide" evidence="3">
    <location>
        <begin position="1"/>
        <end position="21"/>
    </location>
</feature>
<dbReference type="Gene3D" id="3.40.50.1820">
    <property type="entry name" value="alpha/beta hydrolase"/>
    <property type="match status" value="1"/>
</dbReference>
<dbReference type="PROSITE" id="PS00122">
    <property type="entry name" value="CARBOXYLESTERASE_B_1"/>
    <property type="match status" value="1"/>
</dbReference>
<keyword evidence="2 3" id="KW-0378">Hydrolase</keyword>
<name>K6GGC2_9GAMM</name>
<reference evidence="5 6" key="1">
    <citation type="submission" date="2012-09" db="EMBL/GenBank/DDBJ databases">
        <authorList>
            <person name="Dupont C.L."/>
            <person name="Rusch D.B."/>
            <person name="Lombardo M.-J."/>
            <person name="Novotny M."/>
            <person name="Yee-Greenbaum J."/>
            <person name="Laskin R."/>
        </authorList>
    </citation>
    <scope>NUCLEOTIDE SEQUENCE [LARGE SCALE GENOMIC DNA]</scope>
    <source>
        <strain evidence="5">SAR86E</strain>
    </source>
</reference>
<dbReference type="InterPro" id="IPR019826">
    <property type="entry name" value="Carboxylesterase_B_AS"/>
</dbReference>
<organism evidence="5 6">
    <name type="scientific">SAR86 cluster bacterium SAR86E</name>
    <dbReference type="NCBI Taxonomy" id="1208365"/>
    <lineage>
        <taxon>Bacteria</taxon>
        <taxon>Pseudomonadati</taxon>
        <taxon>Pseudomonadota</taxon>
        <taxon>Gammaproteobacteria</taxon>
        <taxon>SAR86 cluster</taxon>
    </lineage>
</organism>
<protein>
    <recommendedName>
        <fullName evidence="3">Carboxylic ester hydrolase</fullName>
        <ecNumber evidence="3">3.1.1.-</ecNumber>
    </recommendedName>
</protein>
<evidence type="ECO:0000256" key="2">
    <source>
        <dbReference type="ARBA" id="ARBA00022801"/>
    </source>
</evidence>
<dbReference type="PANTHER" id="PTHR11559">
    <property type="entry name" value="CARBOXYLESTERASE"/>
    <property type="match status" value="1"/>
</dbReference>
<dbReference type="AlphaFoldDB" id="K6GGC2"/>
<gene>
    <name evidence="5" type="ORF">B273_0593</name>
</gene>
<accession>K6GGC2</accession>
<evidence type="ECO:0000259" key="4">
    <source>
        <dbReference type="Pfam" id="PF00135"/>
    </source>
</evidence>
<dbReference type="EC" id="3.1.1.-" evidence="3"/>
<dbReference type="ESTHER" id="9gamm-k6ggc2">
    <property type="family name" value="Carb_B_Bacteria"/>
</dbReference>
<dbReference type="InterPro" id="IPR002018">
    <property type="entry name" value="CarbesteraseB"/>
</dbReference>
<dbReference type="PATRIC" id="fig|1208365.4.peg.1187"/>
<evidence type="ECO:0000256" key="1">
    <source>
        <dbReference type="ARBA" id="ARBA00005964"/>
    </source>
</evidence>
<sequence>MNQKIIYKNFLITLSFLFALGSCMSPIQQGSMLTITTSSGVSQGKLNKNVVTWEDIPYAIPPEGDLRWKAPRALISPESNIQPQDGNGCLQEASIYAGIQGKGIVGQEDCLYLDIRAPLNNLNRRLPVMFWIHGGGNTSGVKDYYDFSELIREHEVLVVTINYRLGPMGWFTHPAIQGLQNGIDKTSNFGTLDIMEALKWVRANIQNFGGDPNNITIFGESAGGNNVLSLLASPMGNGLFHKAISQSGYTTSFTKEEAIGINQKGAIVNRLGSDPVLSSYDLSGYGSIKNLFNNDPNKYAEEYQRYLRSIDGKALLEIYEKLSKDTYDRLPLLTRDGIATHIDGVSAGLAASAEKNNIPVIAGSNKDELSLWLGSNRYFVNASYPLTKLVPIPKITFKREDLYKLWVKTRSQGWKLRGVDEPLMELEKAGYTSLYAYRFDWDDQISSYFADFPNLIGAAHGFEISFITGDFKFGPIGRFVYPRGELRDQMTETMMLTWTSFAKNGVPITGKTEEWKNFNSKDRSFMKLDSDEYLSIDKEMLSLEYITENVRLSPVGTLLEKCLLVQETFFNIGDYSEKAFAKWNQGACKQFDMDLERKKIETDLIEEYGSATVY</sequence>
<keyword evidence="3" id="KW-0732">Signal</keyword>
<feature type="chain" id="PRO_5005138151" description="Carboxylic ester hydrolase" evidence="3">
    <location>
        <begin position="22"/>
        <end position="614"/>
    </location>
</feature>
<dbReference type="Proteomes" id="UP000010310">
    <property type="component" value="Unassembled WGS sequence"/>
</dbReference>
<dbReference type="STRING" id="1208365.B273_0593"/>
<dbReference type="InterPro" id="IPR050309">
    <property type="entry name" value="Type-B_Carboxylest/Lipase"/>
</dbReference>
<evidence type="ECO:0000256" key="3">
    <source>
        <dbReference type="RuleBase" id="RU361235"/>
    </source>
</evidence>
<feature type="domain" description="Carboxylesterase type B" evidence="4">
    <location>
        <begin position="34"/>
        <end position="373"/>
    </location>
</feature>
<comment type="similarity">
    <text evidence="1 3">Belongs to the type-B carboxylesterase/lipase family.</text>
</comment>
<feature type="domain" description="Carboxylesterase type B" evidence="4">
    <location>
        <begin position="431"/>
        <end position="532"/>
    </location>
</feature>
<proteinExistence type="inferred from homology"/>
<dbReference type="SUPFAM" id="SSF53474">
    <property type="entry name" value="alpha/beta-Hydrolases"/>
    <property type="match status" value="1"/>
</dbReference>
<dbReference type="EMBL" id="AMWX01000012">
    <property type="protein sequence ID" value="EKO36060.1"/>
    <property type="molecule type" value="Genomic_DNA"/>
</dbReference>